<evidence type="ECO:0000313" key="2">
    <source>
        <dbReference type="Proteomes" id="UP000034838"/>
    </source>
</evidence>
<organism evidence="1 2">
    <name type="scientific">Streptomyces malaysiense</name>
    <dbReference type="NCBI Taxonomy" id="1428626"/>
    <lineage>
        <taxon>Bacteria</taxon>
        <taxon>Bacillati</taxon>
        <taxon>Actinomycetota</taxon>
        <taxon>Actinomycetes</taxon>
        <taxon>Kitasatosporales</taxon>
        <taxon>Streptomycetaceae</taxon>
        <taxon>Streptomyces</taxon>
    </lineage>
</organism>
<sequence>MTRDTPGTRTGEIWILGATGRIGRAVAVRLAARGADIALIGRSHESLREVAAAAGRPGAHLVATDSVECMAAEITSRRPAVVVNALGGYAETAVGIARACMPGGHYVDLAADLVAVPRLLGLHRQAADVASTLITGAGFGVLATEAVVVKLCEGRPTPNRVRVDALASVATEAGTMGAAFAATVVDVITSGGRRIENGRMVKTRLGSDVRSHALPDGQTAKSAGAPSGELLAARRASDAPNVTVTSGLAPTSPFARAVLPLFAALLSIPPMRRAAVRRMAKAPITAAPRPRTHSWGHAVVTWPDGSRREGWLRADDGMDYTADVITETAIRLADGQAPFGAYTPAAAFGPDLATAAAGTFLLDL</sequence>
<dbReference type="PANTHER" id="PTHR43781:SF1">
    <property type="entry name" value="SACCHAROPINE DEHYDROGENASE"/>
    <property type="match status" value="1"/>
</dbReference>
<proteinExistence type="predicted"/>
<dbReference type="InterPro" id="IPR036291">
    <property type="entry name" value="NAD(P)-bd_dom_sf"/>
</dbReference>
<protein>
    <submittedName>
        <fullName evidence="1">Uncharacterized protein</fullName>
    </submittedName>
</protein>
<dbReference type="AlphaFoldDB" id="A0A1J4PVG0"/>
<keyword evidence="2" id="KW-1185">Reference proteome</keyword>
<name>A0A1J4PVG0_9ACTN</name>
<gene>
    <name evidence="1" type="ORF">VT52_025705</name>
</gene>
<dbReference type="Proteomes" id="UP000034838">
    <property type="component" value="Unassembled WGS sequence"/>
</dbReference>
<dbReference type="PANTHER" id="PTHR43781">
    <property type="entry name" value="SACCHAROPINE DEHYDROGENASE"/>
    <property type="match status" value="1"/>
</dbReference>
<dbReference type="EMBL" id="LBDA02000059">
    <property type="protein sequence ID" value="OIK24698.1"/>
    <property type="molecule type" value="Genomic_DNA"/>
</dbReference>
<dbReference type="OrthoDB" id="4420885at2"/>
<dbReference type="Gene3D" id="3.40.50.720">
    <property type="entry name" value="NAD(P)-binding Rossmann-like Domain"/>
    <property type="match status" value="1"/>
</dbReference>
<evidence type="ECO:0000313" key="1">
    <source>
        <dbReference type="EMBL" id="OIK24698.1"/>
    </source>
</evidence>
<dbReference type="RefSeq" id="WP_046428272.1">
    <property type="nucleotide sequence ID" value="NZ_LBDA02000059.1"/>
</dbReference>
<comment type="caution">
    <text evidence="1">The sequence shown here is derived from an EMBL/GenBank/DDBJ whole genome shotgun (WGS) entry which is preliminary data.</text>
</comment>
<reference evidence="1" key="1">
    <citation type="submission" date="2016-10" db="EMBL/GenBank/DDBJ databases">
        <title>Genome sequence of Streptomyces malaysiense MUSC 136.</title>
        <authorList>
            <person name="Lee L.-H."/>
            <person name="Ser H.-L."/>
        </authorList>
    </citation>
    <scope>NUCLEOTIDE SEQUENCE [LARGE SCALE GENOMIC DNA]</scope>
    <source>
        <strain evidence="1">MUSC 136</strain>
    </source>
</reference>
<accession>A0A1J4PVG0</accession>
<dbReference type="SUPFAM" id="SSF51735">
    <property type="entry name" value="NAD(P)-binding Rossmann-fold domains"/>
    <property type="match status" value="1"/>
</dbReference>